<evidence type="ECO:0000256" key="3">
    <source>
        <dbReference type="ARBA" id="ARBA00060902"/>
    </source>
</evidence>
<dbReference type="FunFam" id="3.15.10.30:FF:000001">
    <property type="entry name" value="Takeout-like protein 1"/>
    <property type="match status" value="1"/>
</dbReference>
<keyword evidence="1 4" id="KW-0732">Signal</keyword>
<dbReference type="InterPro" id="IPR038606">
    <property type="entry name" value="To_sf"/>
</dbReference>
<keyword evidence="5" id="KW-1185">Reference proteome</keyword>
<feature type="signal peptide" evidence="4">
    <location>
        <begin position="1"/>
        <end position="18"/>
    </location>
</feature>
<comment type="similarity">
    <text evidence="3">Belongs to the TO family.</text>
</comment>
<dbReference type="GeneID" id="118275983"/>
<dbReference type="Gene3D" id="3.15.10.30">
    <property type="entry name" value="Haemolymph juvenile hormone binding protein"/>
    <property type="match status" value="1"/>
</dbReference>
<evidence type="ECO:0000256" key="2">
    <source>
        <dbReference type="ARBA" id="ARBA00023108"/>
    </source>
</evidence>
<dbReference type="RefSeq" id="XP_050563298.1">
    <property type="nucleotide sequence ID" value="XM_050707341.1"/>
</dbReference>
<dbReference type="PANTHER" id="PTHR11008:SF18">
    <property type="entry name" value="BCDNA.GH05536-RELATED"/>
    <property type="match status" value="1"/>
</dbReference>
<accession>A0A9R0EDR2</accession>
<dbReference type="GO" id="GO:0007623">
    <property type="term" value="P:circadian rhythm"/>
    <property type="evidence" value="ECO:0007669"/>
    <property type="project" value="UniProtKB-ARBA"/>
</dbReference>
<gene>
    <name evidence="6" type="primary">LOC118275983</name>
</gene>
<feature type="chain" id="PRO_5040287082" evidence="4">
    <location>
        <begin position="19"/>
        <end position="233"/>
    </location>
</feature>
<name>A0A9R0EDR2_SPOFR</name>
<evidence type="ECO:0000256" key="1">
    <source>
        <dbReference type="ARBA" id="ARBA00022729"/>
    </source>
</evidence>
<keyword evidence="2" id="KW-0090">Biological rhythms</keyword>
<dbReference type="GO" id="GO:0005615">
    <property type="term" value="C:extracellular space"/>
    <property type="evidence" value="ECO:0007669"/>
    <property type="project" value="TreeGrafter"/>
</dbReference>
<dbReference type="CTD" id="692495"/>
<proteinExistence type="inferred from homology"/>
<dbReference type="PANTHER" id="PTHR11008">
    <property type="entry name" value="PROTEIN TAKEOUT-LIKE PROTEIN"/>
    <property type="match status" value="1"/>
</dbReference>
<evidence type="ECO:0000313" key="6">
    <source>
        <dbReference type="RefSeq" id="XP_050563298.1"/>
    </source>
</evidence>
<evidence type="ECO:0000313" key="5">
    <source>
        <dbReference type="Proteomes" id="UP000829999"/>
    </source>
</evidence>
<dbReference type="AlphaFoldDB" id="A0A9R0EDR2"/>
<protein>
    <submittedName>
        <fullName evidence="6">Circadian clock-controlled protein daywake</fullName>
    </submittedName>
</protein>
<reference evidence="6" key="1">
    <citation type="submission" date="2025-08" db="UniProtKB">
        <authorList>
            <consortium name="RefSeq"/>
        </authorList>
    </citation>
    <scope>IDENTIFICATION</scope>
    <source>
        <tissue evidence="6">Whole larval tissue</tissue>
    </source>
</reference>
<dbReference type="SMART" id="SM00700">
    <property type="entry name" value="JHBP"/>
    <property type="match status" value="1"/>
</dbReference>
<dbReference type="Pfam" id="PF06585">
    <property type="entry name" value="JHBP"/>
    <property type="match status" value="1"/>
</dbReference>
<organism evidence="5 6">
    <name type="scientific">Spodoptera frugiperda</name>
    <name type="common">Fall armyworm</name>
    <dbReference type="NCBI Taxonomy" id="7108"/>
    <lineage>
        <taxon>Eukaryota</taxon>
        <taxon>Metazoa</taxon>
        <taxon>Ecdysozoa</taxon>
        <taxon>Arthropoda</taxon>
        <taxon>Hexapoda</taxon>
        <taxon>Insecta</taxon>
        <taxon>Pterygota</taxon>
        <taxon>Neoptera</taxon>
        <taxon>Endopterygota</taxon>
        <taxon>Lepidoptera</taxon>
        <taxon>Glossata</taxon>
        <taxon>Ditrysia</taxon>
        <taxon>Noctuoidea</taxon>
        <taxon>Noctuidae</taxon>
        <taxon>Amphipyrinae</taxon>
        <taxon>Spodoptera</taxon>
    </lineage>
</organism>
<sequence>MKCVVACFVICVLGVAQGVNITACKQDDAACLKASAQAAVPLLAAGIPDMGIASMDPMYIDQVKSLQAGLAMDFRNTNVKGLKNCKVLNLKRFPHRTDLDLKCSVTMEGDYTLGGKLLIMPIEGTGKYRIKIRGVVVKIQLDIDEKPRDGATYWMVKNWNYSATVEKDVHYKFRNLFNGNKQLSDAIHEFANQNWRDIFQDVAPPIVKVVVGRIVTETTKLFNHVPIEELVIR</sequence>
<dbReference type="InterPro" id="IPR010562">
    <property type="entry name" value="Haemolymph_juvenile_hormone-bd"/>
</dbReference>
<evidence type="ECO:0000256" key="4">
    <source>
        <dbReference type="SAM" id="SignalP"/>
    </source>
</evidence>
<dbReference type="Proteomes" id="UP000829999">
    <property type="component" value="Chromosome 31"/>
</dbReference>
<dbReference type="OrthoDB" id="8186595at2759"/>